<evidence type="ECO:0000256" key="4">
    <source>
        <dbReference type="ARBA" id="ARBA00022989"/>
    </source>
</evidence>
<dbReference type="GO" id="GO:0022857">
    <property type="term" value="F:transmembrane transporter activity"/>
    <property type="evidence" value="ECO:0007669"/>
    <property type="project" value="InterPro"/>
</dbReference>
<protein>
    <submittedName>
        <fullName evidence="9">Protein NRT1/ PTR FAMILY 2.13</fullName>
    </submittedName>
</protein>
<evidence type="ECO:0000256" key="6">
    <source>
        <dbReference type="ARBA" id="ARBA00044504"/>
    </source>
</evidence>
<dbReference type="CDD" id="cd17416">
    <property type="entry name" value="MFS_NPF1_2"/>
    <property type="match status" value="1"/>
</dbReference>
<feature type="transmembrane region" description="Helical" evidence="8">
    <location>
        <begin position="130"/>
        <end position="150"/>
    </location>
</feature>
<feature type="transmembrane region" description="Helical" evidence="8">
    <location>
        <begin position="170"/>
        <end position="189"/>
    </location>
</feature>
<feature type="transmembrane region" description="Helical" evidence="8">
    <location>
        <begin position="572"/>
        <end position="591"/>
    </location>
</feature>
<comment type="similarity">
    <text evidence="6">Belongs to the major facilitator superfamily. Phosphate:H(+) symporter (TC 2.A.1.9) family.</text>
</comment>
<accession>A0AAW2UVB8</accession>
<comment type="caution">
    <text evidence="9">The sequence shown here is derived from an EMBL/GenBank/DDBJ whole genome shotgun (WGS) entry which is preliminary data.</text>
</comment>
<feature type="transmembrane region" description="Helical" evidence="8">
    <location>
        <begin position="445"/>
        <end position="466"/>
    </location>
</feature>
<evidence type="ECO:0000256" key="7">
    <source>
        <dbReference type="SAM" id="MobiDB-lite"/>
    </source>
</evidence>
<evidence type="ECO:0000256" key="5">
    <source>
        <dbReference type="ARBA" id="ARBA00023136"/>
    </source>
</evidence>
<gene>
    <name evidence="9" type="ORF">Slati_3142300</name>
</gene>
<dbReference type="AlphaFoldDB" id="A0AAW2UVB8"/>
<feature type="transmembrane region" description="Helical" evidence="8">
    <location>
        <begin position="364"/>
        <end position="385"/>
    </location>
</feature>
<feature type="transmembrane region" description="Helical" evidence="8">
    <location>
        <begin position="405"/>
        <end position="424"/>
    </location>
</feature>
<feature type="transmembrane region" description="Helical" evidence="8">
    <location>
        <begin position="528"/>
        <end position="547"/>
    </location>
</feature>
<feature type="transmembrane region" description="Helical" evidence="8">
    <location>
        <begin position="486"/>
        <end position="507"/>
    </location>
</feature>
<dbReference type="Pfam" id="PF00854">
    <property type="entry name" value="PTR2"/>
    <property type="match status" value="1"/>
</dbReference>
<feature type="transmembrane region" description="Helical" evidence="8">
    <location>
        <begin position="243"/>
        <end position="263"/>
    </location>
</feature>
<keyword evidence="3 8" id="KW-0812">Transmembrane</keyword>
<dbReference type="PANTHER" id="PTHR11654">
    <property type="entry name" value="OLIGOPEPTIDE TRANSPORTER-RELATED"/>
    <property type="match status" value="1"/>
</dbReference>
<dbReference type="EMBL" id="JACGWN010000011">
    <property type="protein sequence ID" value="KAL0421194.1"/>
    <property type="molecule type" value="Genomic_DNA"/>
</dbReference>
<dbReference type="SUPFAM" id="SSF103473">
    <property type="entry name" value="MFS general substrate transporter"/>
    <property type="match status" value="1"/>
</dbReference>
<reference evidence="9" key="1">
    <citation type="submission" date="2020-06" db="EMBL/GenBank/DDBJ databases">
        <authorList>
            <person name="Li T."/>
            <person name="Hu X."/>
            <person name="Zhang T."/>
            <person name="Song X."/>
            <person name="Zhang H."/>
            <person name="Dai N."/>
            <person name="Sheng W."/>
            <person name="Hou X."/>
            <person name="Wei L."/>
        </authorList>
    </citation>
    <scope>NUCLEOTIDE SEQUENCE</scope>
    <source>
        <strain evidence="9">KEN1</strain>
        <tissue evidence="9">Leaf</tissue>
    </source>
</reference>
<dbReference type="Gene3D" id="1.20.1250.20">
    <property type="entry name" value="MFS general substrate transporter like domains"/>
    <property type="match status" value="1"/>
</dbReference>
<comment type="similarity">
    <text evidence="2">Belongs to the major facilitator superfamily. Proton-dependent oligopeptide transporter (POT/PTR) (TC 2.A.17) family.</text>
</comment>
<dbReference type="InterPro" id="IPR000109">
    <property type="entry name" value="POT_fam"/>
</dbReference>
<evidence type="ECO:0000313" key="9">
    <source>
        <dbReference type="EMBL" id="KAL0421194.1"/>
    </source>
</evidence>
<evidence type="ECO:0000256" key="2">
    <source>
        <dbReference type="ARBA" id="ARBA00005982"/>
    </source>
</evidence>
<feature type="region of interest" description="Disordered" evidence="7">
    <location>
        <begin position="25"/>
        <end position="54"/>
    </location>
</feature>
<proteinExistence type="inferred from homology"/>
<feature type="transmembrane region" description="Helical" evidence="8">
    <location>
        <begin position="99"/>
        <end position="118"/>
    </location>
</feature>
<name>A0AAW2UVB8_9LAMI</name>
<dbReference type="GO" id="GO:0016020">
    <property type="term" value="C:membrane"/>
    <property type="evidence" value="ECO:0007669"/>
    <property type="project" value="UniProtKB-SubCell"/>
</dbReference>
<reference evidence="9" key="2">
    <citation type="journal article" date="2024" name="Plant">
        <title>Genomic evolution and insights into agronomic trait innovations of Sesamum species.</title>
        <authorList>
            <person name="Miao H."/>
            <person name="Wang L."/>
            <person name="Qu L."/>
            <person name="Liu H."/>
            <person name="Sun Y."/>
            <person name="Le M."/>
            <person name="Wang Q."/>
            <person name="Wei S."/>
            <person name="Zheng Y."/>
            <person name="Lin W."/>
            <person name="Duan Y."/>
            <person name="Cao H."/>
            <person name="Xiong S."/>
            <person name="Wang X."/>
            <person name="Wei L."/>
            <person name="Li C."/>
            <person name="Ma Q."/>
            <person name="Ju M."/>
            <person name="Zhao R."/>
            <person name="Li G."/>
            <person name="Mu C."/>
            <person name="Tian Q."/>
            <person name="Mei H."/>
            <person name="Zhang T."/>
            <person name="Gao T."/>
            <person name="Zhang H."/>
        </authorList>
    </citation>
    <scope>NUCLEOTIDE SEQUENCE</scope>
    <source>
        <strain evidence="9">KEN1</strain>
    </source>
</reference>
<sequence length="620" mass="68672">MESSAEKEISSSSWLLCCSNKFQGFPTKSPPSPPPDSPENGCDETKAAAQKQRKPGGWKAMPFVLGNETLERLAAIGLLANFMVYLLREFHMEQVVASNVLNIWSGITNFSPLIGAFISDSFLGRFTTIAYATIASFMGMLTMTLIAWLPQLHPPPCNVEANQCRGPTKSQFGILVMALGFLSIGSGGIRPCSIPFGVDQFDPTTEEGQRGINSFFNWYYTTFTVVLIIALTLVVYIQDSVSWVWGFGIPMMLMLCSIVLFFIGTRLYVYVKPEGSVFSGITQVVVAAYKKRKVTLPDGDDVEGVYYDPPPVKGTIVKKLPLTNQFRFLNKAALIMEGEVLADGSKSNPWRLCSIQQVEETKCLFRIMPVWASGIICFTAMSQQGTFIVSQASKMDRHLGRNFKVPPGSLSVISMITIGIWLPFYDRVLVPSLRKVTRLEGGITLLQRMGIGMVFSILSMIVAGLVEPMRRASAIAHAGEDGIAPVSVFWLAPQLMLMGFAEAFNIIGQIEFYNKEFPENMRSVANSLFSCTMAGASYLSAVLVNVVHKTTGRHGRPDWLTKDINAGKVENLYFLIAGLGVLNLGYFLWVARRYQYKSKYRVDDDDKLGFDVELNNVVEK</sequence>
<dbReference type="InterPro" id="IPR036259">
    <property type="entry name" value="MFS_trans_sf"/>
</dbReference>
<feature type="transmembrane region" description="Helical" evidence="8">
    <location>
        <begin position="218"/>
        <end position="237"/>
    </location>
</feature>
<keyword evidence="4 8" id="KW-1133">Transmembrane helix</keyword>
<comment type="subcellular location">
    <subcellularLocation>
        <location evidence="1">Membrane</location>
        <topology evidence="1">Multi-pass membrane protein</topology>
    </subcellularLocation>
</comment>
<feature type="compositionally biased region" description="Pro residues" evidence="7">
    <location>
        <begin position="28"/>
        <end position="37"/>
    </location>
</feature>
<organism evidence="9">
    <name type="scientific">Sesamum latifolium</name>
    <dbReference type="NCBI Taxonomy" id="2727402"/>
    <lineage>
        <taxon>Eukaryota</taxon>
        <taxon>Viridiplantae</taxon>
        <taxon>Streptophyta</taxon>
        <taxon>Embryophyta</taxon>
        <taxon>Tracheophyta</taxon>
        <taxon>Spermatophyta</taxon>
        <taxon>Magnoliopsida</taxon>
        <taxon>eudicotyledons</taxon>
        <taxon>Gunneridae</taxon>
        <taxon>Pentapetalae</taxon>
        <taxon>asterids</taxon>
        <taxon>lamiids</taxon>
        <taxon>Lamiales</taxon>
        <taxon>Pedaliaceae</taxon>
        <taxon>Sesamum</taxon>
    </lineage>
</organism>
<evidence type="ECO:0000256" key="3">
    <source>
        <dbReference type="ARBA" id="ARBA00022692"/>
    </source>
</evidence>
<evidence type="ECO:0000256" key="1">
    <source>
        <dbReference type="ARBA" id="ARBA00004141"/>
    </source>
</evidence>
<keyword evidence="5 8" id="KW-0472">Membrane</keyword>
<evidence type="ECO:0000256" key="8">
    <source>
        <dbReference type="SAM" id="Phobius"/>
    </source>
</evidence>